<dbReference type="PROSITE" id="PS50930">
    <property type="entry name" value="HTH_LYTTR"/>
    <property type="match status" value="1"/>
</dbReference>
<dbReference type="PANTHER" id="PTHR37299">
    <property type="entry name" value="TRANSCRIPTIONAL REGULATOR-RELATED"/>
    <property type="match status" value="1"/>
</dbReference>
<sequence>MMRKISCIAIDDEPIALLVINRFCKRIGGLELTTFSEPLAGLREIARCKPDLVFLDIEMNSLSGLDIAHVLPPESCLIFTTAHARYALDGFDLNAVDFLHKPFAYERFEKAVGKALLLIEARRNRLPENIVIKQEYSNISLPTSDILYIEAMENYTKIFRTSGKYILTHTSLKNIGKMLPEGTFLRIHRSYIVPVGKIERFSKREITLIGWPETIPVGRQYAEHVYAVLREGKG</sequence>
<dbReference type="Proteomes" id="UP000095332">
    <property type="component" value="Unassembled WGS sequence"/>
</dbReference>
<gene>
    <name evidence="4" type="primary">yehT_1</name>
    <name evidence="4" type="ORF">ERS852560_00584</name>
</gene>
<dbReference type="AlphaFoldDB" id="A0A174QQV6"/>
<proteinExistence type="predicted"/>
<feature type="domain" description="Response regulatory" evidence="2">
    <location>
        <begin position="6"/>
        <end position="116"/>
    </location>
</feature>
<dbReference type="InterPro" id="IPR011006">
    <property type="entry name" value="CheY-like_superfamily"/>
</dbReference>
<reference evidence="4 5" key="1">
    <citation type="submission" date="2015-09" db="EMBL/GenBank/DDBJ databases">
        <authorList>
            <consortium name="Pathogen Informatics"/>
        </authorList>
    </citation>
    <scope>NUCLEOTIDE SEQUENCE [LARGE SCALE GENOMIC DNA]</scope>
    <source>
        <strain evidence="4 5">2789STDY5834948</strain>
    </source>
</reference>
<dbReference type="SUPFAM" id="SSF52172">
    <property type="entry name" value="CheY-like"/>
    <property type="match status" value="1"/>
</dbReference>
<dbReference type="EMBL" id="CZBM01000002">
    <property type="protein sequence ID" value="CUP73195.1"/>
    <property type="molecule type" value="Genomic_DNA"/>
</dbReference>
<keyword evidence="1" id="KW-0597">Phosphoprotein</keyword>
<feature type="domain" description="HTH LytTR-type" evidence="3">
    <location>
        <begin position="130"/>
        <end position="231"/>
    </location>
</feature>
<dbReference type="Gene3D" id="3.40.50.2300">
    <property type="match status" value="1"/>
</dbReference>
<evidence type="ECO:0000313" key="5">
    <source>
        <dbReference type="Proteomes" id="UP000095332"/>
    </source>
</evidence>
<dbReference type="Pfam" id="PF00072">
    <property type="entry name" value="Response_reg"/>
    <property type="match status" value="1"/>
</dbReference>
<evidence type="ECO:0000259" key="2">
    <source>
        <dbReference type="PROSITE" id="PS50110"/>
    </source>
</evidence>
<evidence type="ECO:0000259" key="3">
    <source>
        <dbReference type="PROSITE" id="PS50930"/>
    </source>
</evidence>
<dbReference type="InterPro" id="IPR007492">
    <property type="entry name" value="LytTR_DNA-bd_dom"/>
</dbReference>
<dbReference type="Pfam" id="PF04397">
    <property type="entry name" value="LytTR"/>
    <property type="match status" value="1"/>
</dbReference>
<name>A0A174QQV6_PARDI</name>
<dbReference type="SMART" id="SM00850">
    <property type="entry name" value="LytTR"/>
    <property type="match status" value="1"/>
</dbReference>
<dbReference type="GO" id="GO:0003677">
    <property type="term" value="F:DNA binding"/>
    <property type="evidence" value="ECO:0007669"/>
    <property type="project" value="InterPro"/>
</dbReference>
<accession>A0A174QQV6</accession>
<dbReference type="PANTHER" id="PTHR37299:SF1">
    <property type="entry name" value="STAGE 0 SPORULATION PROTEIN A HOMOLOG"/>
    <property type="match status" value="1"/>
</dbReference>
<dbReference type="PROSITE" id="PS50110">
    <property type="entry name" value="RESPONSE_REGULATORY"/>
    <property type="match status" value="1"/>
</dbReference>
<dbReference type="InterPro" id="IPR001789">
    <property type="entry name" value="Sig_transdc_resp-reg_receiver"/>
</dbReference>
<dbReference type="Gene3D" id="2.40.50.1020">
    <property type="entry name" value="LytTr DNA-binding domain"/>
    <property type="match status" value="1"/>
</dbReference>
<evidence type="ECO:0000256" key="1">
    <source>
        <dbReference type="PROSITE-ProRule" id="PRU00169"/>
    </source>
</evidence>
<dbReference type="GO" id="GO:0000156">
    <property type="term" value="F:phosphorelay response regulator activity"/>
    <property type="evidence" value="ECO:0007669"/>
    <property type="project" value="InterPro"/>
</dbReference>
<feature type="modified residue" description="4-aspartylphosphate" evidence="1">
    <location>
        <position position="56"/>
    </location>
</feature>
<dbReference type="InterPro" id="IPR046947">
    <property type="entry name" value="LytR-like"/>
</dbReference>
<dbReference type="SMART" id="SM00448">
    <property type="entry name" value="REC"/>
    <property type="match status" value="1"/>
</dbReference>
<evidence type="ECO:0000313" key="4">
    <source>
        <dbReference type="EMBL" id="CUP73195.1"/>
    </source>
</evidence>
<protein>
    <submittedName>
        <fullName evidence="4">Probable transcriptional regulatory protein YehT</fullName>
    </submittedName>
</protein>
<organism evidence="4 5">
    <name type="scientific">Parabacteroides distasonis</name>
    <dbReference type="NCBI Taxonomy" id="823"/>
    <lineage>
        <taxon>Bacteria</taxon>
        <taxon>Pseudomonadati</taxon>
        <taxon>Bacteroidota</taxon>
        <taxon>Bacteroidia</taxon>
        <taxon>Bacteroidales</taxon>
        <taxon>Tannerellaceae</taxon>
        <taxon>Parabacteroides</taxon>
    </lineage>
</organism>